<gene>
    <name evidence="1" type="ORF">Acy02nite_82360</name>
</gene>
<name>A0A919M5E5_9ACTN</name>
<dbReference type="AlphaFoldDB" id="A0A919M5E5"/>
<dbReference type="Proteomes" id="UP000619479">
    <property type="component" value="Unassembled WGS sequence"/>
</dbReference>
<reference evidence="1" key="1">
    <citation type="submission" date="2021-01" db="EMBL/GenBank/DDBJ databases">
        <title>Whole genome shotgun sequence of Actinoplanes cyaneus NBRC 14990.</title>
        <authorList>
            <person name="Komaki H."/>
            <person name="Tamura T."/>
        </authorList>
    </citation>
    <scope>NUCLEOTIDE SEQUENCE</scope>
    <source>
        <strain evidence="1">NBRC 14990</strain>
    </source>
</reference>
<dbReference type="EMBL" id="BOMH01000073">
    <property type="protein sequence ID" value="GID70355.1"/>
    <property type="molecule type" value="Genomic_DNA"/>
</dbReference>
<sequence>MSDADPEPDAYGRVTNPGRYQVLHDVAERLLGELARNFAVSRSESLVSDPSRSSGQVRMVQLDPAHPGVGVLRVTFTGFPGLMVKLGQESETALPACGCDACDEDPQELIEELHHKIGRLTRAGSTESARWRRRLE</sequence>
<proteinExistence type="predicted"/>
<keyword evidence="2" id="KW-1185">Reference proteome</keyword>
<comment type="caution">
    <text evidence="1">The sequence shown here is derived from an EMBL/GenBank/DDBJ whole genome shotgun (WGS) entry which is preliminary data.</text>
</comment>
<dbReference type="Pfam" id="PF19736">
    <property type="entry name" value="DUF6226"/>
    <property type="match status" value="1"/>
</dbReference>
<dbReference type="InterPro" id="IPR045773">
    <property type="entry name" value="DUF6226"/>
</dbReference>
<accession>A0A919M5E5</accession>
<evidence type="ECO:0000313" key="2">
    <source>
        <dbReference type="Proteomes" id="UP000619479"/>
    </source>
</evidence>
<evidence type="ECO:0000313" key="1">
    <source>
        <dbReference type="EMBL" id="GID70355.1"/>
    </source>
</evidence>
<protein>
    <submittedName>
        <fullName evidence="1">Uncharacterized protein</fullName>
    </submittedName>
</protein>
<organism evidence="1 2">
    <name type="scientific">Actinoplanes cyaneus</name>
    <dbReference type="NCBI Taxonomy" id="52696"/>
    <lineage>
        <taxon>Bacteria</taxon>
        <taxon>Bacillati</taxon>
        <taxon>Actinomycetota</taxon>
        <taxon>Actinomycetes</taxon>
        <taxon>Micromonosporales</taxon>
        <taxon>Micromonosporaceae</taxon>
        <taxon>Actinoplanes</taxon>
    </lineage>
</organism>